<dbReference type="PANTHER" id="PTHR16291:SF0">
    <property type="entry name" value="NUCLEAR CAP-BINDING PROTEIN SUBUNIT 3"/>
    <property type="match status" value="1"/>
</dbReference>
<dbReference type="GO" id="GO:0000340">
    <property type="term" value="F:RNA 7-methylguanosine cap binding"/>
    <property type="evidence" value="ECO:0007669"/>
    <property type="project" value="InterPro"/>
</dbReference>
<feature type="compositionally biased region" description="Low complexity" evidence="1">
    <location>
        <begin position="257"/>
        <end position="269"/>
    </location>
</feature>
<dbReference type="AlphaFoldDB" id="A0AAN7BBE0"/>
<feature type="compositionally biased region" description="Polar residues" evidence="1">
    <location>
        <begin position="394"/>
        <end position="414"/>
    </location>
</feature>
<dbReference type="PANTHER" id="PTHR16291">
    <property type="entry name" value="NUCLEAR CAP-BINDING PROTEIN SUBUNIT 3"/>
    <property type="match status" value="1"/>
</dbReference>
<comment type="caution">
    <text evidence="2">The sequence shown here is derived from an EMBL/GenBank/DDBJ whole genome shotgun (WGS) entry which is preliminary data.</text>
</comment>
<feature type="compositionally biased region" description="Basic and acidic residues" evidence="1">
    <location>
        <begin position="173"/>
        <end position="194"/>
    </location>
</feature>
<dbReference type="InterPro" id="IPR019416">
    <property type="entry name" value="NCBP3"/>
</dbReference>
<dbReference type="Proteomes" id="UP001301769">
    <property type="component" value="Unassembled WGS sequence"/>
</dbReference>
<dbReference type="EMBL" id="MU858047">
    <property type="protein sequence ID" value="KAK4219636.1"/>
    <property type="molecule type" value="Genomic_DNA"/>
</dbReference>
<dbReference type="Pfam" id="PF10309">
    <property type="entry name" value="NCBP3"/>
    <property type="match status" value="1"/>
</dbReference>
<dbReference type="GO" id="GO:0003729">
    <property type="term" value="F:mRNA binding"/>
    <property type="evidence" value="ECO:0007669"/>
    <property type="project" value="InterPro"/>
</dbReference>
<feature type="region of interest" description="Disordered" evidence="1">
    <location>
        <begin position="394"/>
        <end position="422"/>
    </location>
</feature>
<feature type="region of interest" description="Disordered" evidence="1">
    <location>
        <begin position="173"/>
        <end position="364"/>
    </location>
</feature>
<evidence type="ECO:0000256" key="1">
    <source>
        <dbReference type="SAM" id="MobiDB-lite"/>
    </source>
</evidence>
<evidence type="ECO:0000313" key="3">
    <source>
        <dbReference type="Proteomes" id="UP001301769"/>
    </source>
</evidence>
<reference evidence="2" key="2">
    <citation type="submission" date="2023-05" db="EMBL/GenBank/DDBJ databases">
        <authorList>
            <consortium name="Lawrence Berkeley National Laboratory"/>
            <person name="Steindorff A."/>
            <person name="Hensen N."/>
            <person name="Bonometti L."/>
            <person name="Westerberg I."/>
            <person name="Brannstrom I.O."/>
            <person name="Guillou S."/>
            <person name="Cros-Aarteil S."/>
            <person name="Calhoun S."/>
            <person name="Haridas S."/>
            <person name="Kuo A."/>
            <person name="Mondo S."/>
            <person name="Pangilinan J."/>
            <person name="Riley R."/>
            <person name="Labutti K."/>
            <person name="Andreopoulos B."/>
            <person name="Lipzen A."/>
            <person name="Chen C."/>
            <person name="Yanf M."/>
            <person name="Daum C."/>
            <person name="Ng V."/>
            <person name="Clum A."/>
            <person name="Ohm R."/>
            <person name="Martin F."/>
            <person name="Silar P."/>
            <person name="Natvig D."/>
            <person name="Lalanne C."/>
            <person name="Gautier V."/>
            <person name="Ament-Velasquez S.L."/>
            <person name="Kruys A."/>
            <person name="Hutchinson M.I."/>
            <person name="Powell A.J."/>
            <person name="Barry K."/>
            <person name="Miller A.N."/>
            <person name="Grigoriev I.V."/>
            <person name="Debuchy R."/>
            <person name="Gladieux P."/>
            <person name="Thoren M.H."/>
            <person name="Johannesson H."/>
        </authorList>
    </citation>
    <scope>NUCLEOTIDE SEQUENCE</scope>
    <source>
        <strain evidence="2">PSN293</strain>
    </source>
</reference>
<organism evidence="2 3">
    <name type="scientific">Rhypophila decipiens</name>
    <dbReference type="NCBI Taxonomy" id="261697"/>
    <lineage>
        <taxon>Eukaryota</taxon>
        <taxon>Fungi</taxon>
        <taxon>Dikarya</taxon>
        <taxon>Ascomycota</taxon>
        <taxon>Pezizomycotina</taxon>
        <taxon>Sordariomycetes</taxon>
        <taxon>Sordariomycetidae</taxon>
        <taxon>Sordariales</taxon>
        <taxon>Naviculisporaceae</taxon>
        <taxon>Rhypophila</taxon>
    </lineage>
</organism>
<gene>
    <name evidence="2" type="ORF">QBC37DRAFT_109633</name>
</gene>
<protein>
    <submittedName>
        <fullName evidence="2">Uncharacterized protein</fullName>
    </submittedName>
</protein>
<evidence type="ECO:0000313" key="2">
    <source>
        <dbReference type="EMBL" id="KAK4219636.1"/>
    </source>
</evidence>
<feature type="compositionally biased region" description="Basic and acidic residues" evidence="1">
    <location>
        <begin position="275"/>
        <end position="287"/>
    </location>
</feature>
<accession>A0AAN7BBE0</accession>
<reference evidence="2" key="1">
    <citation type="journal article" date="2023" name="Mol. Phylogenet. Evol.">
        <title>Genome-scale phylogeny and comparative genomics of the fungal order Sordariales.</title>
        <authorList>
            <person name="Hensen N."/>
            <person name="Bonometti L."/>
            <person name="Westerberg I."/>
            <person name="Brannstrom I.O."/>
            <person name="Guillou S."/>
            <person name="Cros-Aarteil S."/>
            <person name="Calhoun S."/>
            <person name="Haridas S."/>
            <person name="Kuo A."/>
            <person name="Mondo S."/>
            <person name="Pangilinan J."/>
            <person name="Riley R."/>
            <person name="LaButti K."/>
            <person name="Andreopoulos B."/>
            <person name="Lipzen A."/>
            <person name="Chen C."/>
            <person name="Yan M."/>
            <person name="Daum C."/>
            <person name="Ng V."/>
            <person name="Clum A."/>
            <person name="Steindorff A."/>
            <person name="Ohm R.A."/>
            <person name="Martin F."/>
            <person name="Silar P."/>
            <person name="Natvig D.O."/>
            <person name="Lalanne C."/>
            <person name="Gautier V."/>
            <person name="Ament-Velasquez S.L."/>
            <person name="Kruys A."/>
            <person name="Hutchinson M.I."/>
            <person name="Powell A.J."/>
            <person name="Barry K."/>
            <person name="Miller A.N."/>
            <person name="Grigoriev I.V."/>
            <person name="Debuchy R."/>
            <person name="Gladieux P."/>
            <person name="Hiltunen Thoren M."/>
            <person name="Johannesson H."/>
        </authorList>
    </citation>
    <scope>NUCLEOTIDE SEQUENCE</scope>
    <source>
        <strain evidence="2">PSN293</strain>
    </source>
</reference>
<proteinExistence type="predicted"/>
<sequence length="465" mass="52636">MDLDIEMDIDYVQDAPTVPEAYTHDIITGEEQEPGEIDDDEVNKGDGDAELAQQVVLNKVHLRGLDTFTPDDIKQYVGEHFGAFDKIEWIDDSSANIVFKSESLAQDALVSLAEIKIDDPTQMPAGVEVRAKPSGTKPEALIQVRFAVESDKKAAGAASRSRFYLLNPEYDPEERRRRGEFNNRKYRDRDDGRGRDRRNGRRRDQEDDDEPRNTFDVNLYDDDPEALARRILQPRQRSRRRSRSRSRTRTRSRRDSISSTSTASPRPSTNKYSRSNREKELFPDRRSRSGLQSRNRSASPLRDRDGDAHMDMDDEARHSAALRSREKGRSVKERLSAENRQRELFPSKAVTKDSGPKELFPSKVSAPLEGKAQMDQMVEATTISSAKLVDRVTQRGSAPATGSSSFSIRGTANKRSADQGFTIKGTGTTVKELFPEKFGNAGKELFAEKLEGRGRRRQKAEDLFY</sequence>
<feature type="compositionally biased region" description="Polar residues" evidence="1">
    <location>
        <begin position="289"/>
        <end position="298"/>
    </location>
</feature>
<keyword evidence="3" id="KW-1185">Reference proteome</keyword>
<feature type="compositionally biased region" description="Basic and acidic residues" evidence="1">
    <location>
        <begin position="301"/>
        <end position="356"/>
    </location>
</feature>
<name>A0AAN7BBE0_9PEZI</name>
<feature type="compositionally biased region" description="Basic residues" evidence="1">
    <location>
        <begin position="236"/>
        <end position="252"/>
    </location>
</feature>
<dbReference type="GO" id="GO:0005634">
    <property type="term" value="C:nucleus"/>
    <property type="evidence" value="ECO:0007669"/>
    <property type="project" value="TreeGrafter"/>
</dbReference>